<proteinExistence type="predicted"/>
<feature type="compositionally biased region" description="Polar residues" evidence="1">
    <location>
        <begin position="208"/>
        <end position="219"/>
    </location>
</feature>
<gene>
    <name evidence="2" type="ORF">Pla123a_17270</name>
</gene>
<evidence type="ECO:0000313" key="2">
    <source>
        <dbReference type="EMBL" id="TWT77928.1"/>
    </source>
</evidence>
<reference evidence="2 3" key="1">
    <citation type="submission" date="2019-02" db="EMBL/GenBank/DDBJ databases">
        <title>Deep-cultivation of Planctomycetes and their phenomic and genomic characterization uncovers novel biology.</title>
        <authorList>
            <person name="Wiegand S."/>
            <person name="Jogler M."/>
            <person name="Boedeker C."/>
            <person name="Pinto D."/>
            <person name="Vollmers J."/>
            <person name="Rivas-Marin E."/>
            <person name="Kohn T."/>
            <person name="Peeters S.H."/>
            <person name="Heuer A."/>
            <person name="Rast P."/>
            <person name="Oberbeckmann S."/>
            <person name="Bunk B."/>
            <person name="Jeske O."/>
            <person name="Meyerdierks A."/>
            <person name="Storesund J.E."/>
            <person name="Kallscheuer N."/>
            <person name="Luecker S."/>
            <person name="Lage O.M."/>
            <person name="Pohl T."/>
            <person name="Merkel B.J."/>
            <person name="Hornburger P."/>
            <person name="Mueller R.-W."/>
            <person name="Bruemmer F."/>
            <person name="Labrenz M."/>
            <person name="Spormann A.M."/>
            <person name="Op Den Camp H."/>
            <person name="Overmann J."/>
            <person name="Amann R."/>
            <person name="Jetten M.S.M."/>
            <person name="Mascher T."/>
            <person name="Medema M.H."/>
            <person name="Devos D.P."/>
            <person name="Kaster A.-K."/>
            <person name="Ovreas L."/>
            <person name="Rohde M."/>
            <person name="Galperin M.Y."/>
            <person name="Jogler C."/>
        </authorList>
    </citation>
    <scope>NUCLEOTIDE SEQUENCE [LARGE SCALE GENOMIC DNA]</scope>
    <source>
        <strain evidence="2 3">Pla123a</strain>
    </source>
</reference>
<feature type="compositionally biased region" description="Low complexity" evidence="1">
    <location>
        <begin position="164"/>
        <end position="195"/>
    </location>
</feature>
<comment type="caution">
    <text evidence="2">The sequence shown here is derived from an EMBL/GenBank/DDBJ whole genome shotgun (WGS) entry which is preliminary data.</text>
</comment>
<dbReference type="AlphaFoldDB" id="A0A5C5YSN9"/>
<accession>A0A5C5YSN9</accession>
<feature type="region of interest" description="Disordered" evidence="1">
    <location>
        <begin position="162"/>
        <end position="229"/>
    </location>
</feature>
<dbReference type="RefSeq" id="WP_146585855.1">
    <property type="nucleotide sequence ID" value="NZ_SJPO01000003.1"/>
</dbReference>
<protein>
    <submittedName>
        <fullName evidence="2">Uncharacterized protein</fullName>
    </submittedName>
</protein>
<sequence length="229" mass="24862">MPPWIEVADDLAAGREAIRRGRYGVIETHAGRLVSVTLRPWPKLLSLRELWPVGDSYHERGPADRCRLYYNQPRRHAKFLALKYVATTGGTSYRTFLSAVRVLDRIAEIKQADALLCDAANGRLSDRFMARMGWEPHAPMPWRRNFIKRFYGSYPGAAAKPACTAGEPTSAAAEPTPTAAEPTGAAAEPTGAAAEYGRAGASRPVVLTSLSDSTPQSTPLGGVLTDEQP</sequence>
<keyword evidence="3" id="KW-1185">Reference proteome</keyword>
<evidence type="ECO:0000313" key="3">
    <source>
        <dbReference type="Proteomes" id="UP000318478"/>
    </source>
</evidence>
<name>A0A5C5YSN9_9BACT</name>
<evidence type="ECO:0000256" key="1">
    <source>
        <dbReference type="SAM" id="MobiDB-lite"/>
    </source>
</evidence>
<organism evidence="2 3">
    <name type="scientific">Posidoniimonas polymericola</name>
    <dbReference type="NCBI Taxonomy" id="2528002"/>
    <lineage>
        <taxon>Bacteria</taxon>
        <taxon>Pseudomonadati</taxon>
        <taxon>Planctomycetota</taxon>
        <taxon>Planctomycetia</taxon>
        <taxon>Pirellulales</taxon>
        <taxon>Lacipirellulaceae</taxon>
        <taxon>Posidoniimonas</taxon>
    </lineage>
</organism>
<dbReference type="EMBL" id="SJPO01000003">
    <property type="protein sequence ID" value="TWT77928.1"/>
    <property type="molecule type" value="Genomic_DNA"/>
</dbReference>
<dbReference type="OrthoDB" id="286488at2"/>
<dbReference type="Proteomes" id="UP000318478">
    <property type="component" value="Unassembled WGS sequence"/>
</dbReference>